<proteinExistence type="predicted"/>
<evidence type="ECO:0000313" key="5">
    <source>
        <dbReference type="Proteomes" id="UP000241462"/>
    </source>
</evidence>
<dbReference type="PANTHER" id="PTHR28256:SF1">
    <property type="entry name" value="RIBONUCLEASES P_MRP PROTEIN SUBUNIT POP7"/>
    <property type="match status" value="1"/>
</dbReference>
<evidence type="ECO:0000256" key="2">
    <source>
        <dbReference type="ARBA" id="ARBA00022694"/>
    </source>
</evidence>
<sequence length="158" mass="16637">MSRTQTLNRGAAVSPKQRIIYVGTHSPFMSIISRVRKALDNGPAGVHANASTKGLPLTARIAALHVPPASGAAAAAAATDRQETLVRGTGRAIAKTLEVAAWFTMQADVAVSLRTMTLEAVDDVVVDEDGAEEEGGFAEEHDTRARMVNCVEVGVCLR</sequence>
<organism evidence="4 5">
    <name type="scientific">Coniella lustricola</name>
    <dbReference type="NCBI Taxonomy" id="2025994"/>
    <lineage>
        <taxon>Eukaryota</taxon>
        <taxon>Fungi</taxon>
        <taxon>Dikarya</taxon>
        <taxon>Ascomycota</taxon>
        <taxon>Pezizomycotina</taxon>
        <taxon>Sordariomycetes</taxon>
        <taxon>Sordariomycetidae</taxon>
        <taxon>Diaporthales</taxon>
        <taxon>Schizoparmaceae</taxon>
        <taxon>Coniella</taxon>
    </lineage>
</organism>
<keyword evidence="5" id="KW-1185">Reference proteome</keyword>
<dbReference type="OrthoDB" id="5416589at2759"/>
<keyword evidence="2" id="KW-0819">tRNA processing</keyword>
<name>A0A2T2ZU38_9PEZI</name>
<dbReference type="GO" id="GO:0000172">
    <property type="term" value="C:ribonuclease MRP complex"/>
    <property type="evidence" value="ECO:0007669"/>
    <property type="project" value="InterPro"/>
</dbReference>
<dbReference type="GO" id="GO:0034965">
    <property type="term" value="P:intronic box C/D snoRNA processing"/>
    <property type="evidence" value="ECO:0007669"/>
    <property type="project" value="TreeGrafter"/>
</dbReference>
<reference evidence="4 5" key="1">
    <citation type="journal article" date="2018" name="Mycol. Prog.">
        <title>Coniella lustricola, a new species from submerged detritus.</title>
        <authorList>
            <person name="Raudabaugh D.B."/>
            <person name="Iturriaga T."/>
            <person name="Carver A."/>
            <person name="Mondo S."/>
            <person name="Pangilinan J."/>
            <person name="Lipzen A."/>
            <person name="He G."/>
            <person name="Amirebrahimi M."/>
            <person name="Grigoriev I.V."/>
            <person name="Miller A.N."/>
        </authorList>
    </citation>
    <scope>NUCLEOTIDE SEQUENCE [LARGE SCALE GENOMIC DNA]</scope>
    <source>
        <strain evidence="4 5">B22-T-1</strain>
    </source>
</reference>
<evidence type="ECO:0000256" key="3">
    <source>
        <dbReference type="ARBA" id="ARBA00023242"/>
    </source>
</evidence>
<dbReference type="InterPro" id="IPR020241">
    <property type="entry name" value="RNase_P/MRP_Pop7_fungi"/>
</dbReference>
<dbReference type="InParanoid" id="A0A2T2ZU38"/>
<gene>
    <name evidence="4" type="ORF">BD289DRAFT_168405</name>
</gene>
<dbReference type="Pfam" id="PF12328">
    <property type="entry name" value="Rpp20"/>
    <property type="match status" value="1"/>
</dbReference>
<evidence type="ECO:0000256" key="1">
    <source>
        <dbReference type="ARBA" id="ARBA00004123"/>
    </source>
</evidence>
<dbReference type="GO" id="GO:0001682">
    <property type="term" value="P:tRNA 5'-leader removal"/>
    <property type="evidence" value="ECO:0007669"/>
    <property type="project" value="InterPro"/>
</dbReference>
<evidence type="ECO:0000313" key="4">
    <source>
        <dbReference type="EMBL" id="PSR76778.1"/>
    </source>
</evidence>
<dbReference type="AlphaFoldDB" id="A0A2T2ZU38"/>
<accession>A0A2T2ZU38</accession>
<keyword evidence="3" id="KW-0539">Nucleus</keyword>
<dbReference type="GO" id="GO:0000294">
    <property type="term" value="P:nuclear-transcribed mRNA catabolic process, RNase MRP-dependent"/>
    <property type="evidence" value="ECO:0007669"/>
    <property type="project" value="TreeGrafter"/>
</dbReference>
<dbReference type="GO" id="GO:0003723">
    <property type="term" value="F:RNA binding"/>
    <property type="evidence" value="ECO:0007669"/>
    <property type="project" value="TreeGrafter"/>
</dbReference>
<protein>
    <submittedName>
        <fullName evidence="4">Rpp20 subunit of nuclear RNase MRP and P-domain-containing protein</fullName>
    </submittedName>
</protein>
<dbReference type="GO" id="GO:0005655">
    <property type="term" value="C:nucleolar ribonuclease P complex"/>
    <property type="evidence" value="ECO:0007669"/>
    <property type="project" value="InterPro"/>
</dbReference>
<dbReference type="GO" id="GO:0004526">
    <property type="term" value="F:ribonuclease P activity"/>
    <property type="evidence" value="ECO:0007669"/>
    <property type="project" value="TreeGrafter"/>
</dbReference>
<dbReference type="Proteomes" id="UP000241462">
    <property type="component" value="Unassembled WGS sequence"/>
</dbReference>
<dbReference type="InterPro" id="IPR014612">
    <property type="entry name" value="Pop7/Rpp20"/>
</dbReference>
<comment type="subcellular location">
    <subcellularLocation>
        <location evidence="1">Nucleus</location>
    </subcellularLocation>
</comment>
<dbReference type="STRING" id="2025994.A0A2T2ZU38"/>
<dbReference type="Gene3D" id="3.30.110.20">
    <property type="entry name" value="Alba-like domain"/>
    <property type="match status" value="1"/>
</dbReference>
<dbReference type="InterPro" id="IPR036882">
    <property type="entry name" value="Alba-like_dom_sf"/>
</dbReference>
<dbReference type="GO" id="GO:0000171">
    <property type="term" value="F:ribonuclease MRP activity"/>
    <property type="evidence" value="ECO:0007669"/>
    <property type="project" value="TreeGrafter"/>
</dbReference>
<dbReference type="GO" id="GO:0006364">
    <property type="term" value="P:rRNA processing"/>
    <property type="evidence" value="ECO:0007669"/>
    <property type="project" value="TreeGrafter"/>
</dbReference>
<dbReference type="EMBL" id="KZ678694">
    <property type="protein sequence ID" value="PSR76778.1"/>
    <property type="molecule type" value="Genomic_DNA"/>
</dbReference>
<dbReference type="PANTHER" id="PTHR28256">
    <property type="entry name" value="RIBONUCLEASES P/MRP PROTEIN SUBUNIT POP7"/>
    <property type="match status" value="1"/>
</dbReference>